<protein>
    <recommendedName>
        <fullName evidence="4">Transmembrane protein</fullName>
    </recommendedName>
</protein>
<evidence type="ECO:0000313" key="3">
    <source>
        <dbReference type="Proteomes" id="UP000007129"/>
    </source>
</evidence>
<comment type="caution">
    <text evidence="2">The sequence shown here is derived from an EMBL/GenBank/DDBJ whole genome shotgun (WGS) entry which is preliminary data.</text>
</comment>
<evidence type="ECO:0008006" key="4">
    <source>
        <dbReference type="Google" id="ProtNLM"/>
    </source>
</evidence>
<sequence length="420" mass="46998">MGFFTWKTPFIKPLYPGFLLRIHWSKLAFAPSLLFLLLSFPWLHYQSLECVSFSTFLPRQHVGLNVLRPLLLLLLHPGELQRRCNAGACFDGGVIYGGLTSVPLFSSFTFLPSVLLLSRLRSYEKSRRSERQKRDGVACLMSSPFYYSYSISVRHEASLSFSSLSSLLILIRNQSTSVDHLAQVQGSSFFRLAGGQNGRNLFGMVEREKRRATRGVGQVMGCARPLIRGGSPDLRDPPFNGRRKKGGGWDGEFEKKKKLREDKGHGLVDVSSDHIILPRTSLIHSGVFDGPPFSLYSVLISLARDVRLVRLVCASPSASRSRVLAFFALFVACQSDRWPGPLPDPRRRMLADGREERESTCASCRFSRLRLAKFVGLLVGAPFGLLWRIPFAVGVGQKRMGRSSGVSQRWILGFAKVGRK</sequence>
<feature type="transmembrane region" description="Helical" evidence="1">
    <location>
        <begin position="374"/>
        <end position="393"/>
    </location>
</feature>
<gene>
    <name evidence="2" type="ORF">MPH_09816</name>
</gene>
<proteinExistence type="predicted"/>
<evidence type="ECO:0000256" key="1">
    <source>
        <dbReference type="SAM" id="Phobius"/>
    </source>
</evidence>
<dbReference type="InParanoid" id="K2RJL5"/>
<dbReference type="AlphaFoldDB" id="K2RJL5"/>
<name>K2RJL5_MACPH</name>
<feature type="transmembrane region" description="Helical" evidence="1">
    <location>
        <begin position="95"/>
        <end position="118"/>
    </location>
</feature>
<organism evidence="2 3">
    <name type="scientific">Macrophomina phaseolina (strain MS6)</name>
    <name type="common">Charcoal rot fungus</name>
    <dbReference type="NCBI Taxonomy" id="1126212"/>
    <lineage>
        <taxon>Eukaryota</taxon>
        <taxon>Fungi</taxon>
        <taxon>Dikarya</taxon>
        <taxon>Ascomycota</taxon>
        <taxon>Pezizomycotina</taxon>
        <taxon>Dothideomycetes</taxon>
        <taxon>Dothideomycetes incertae sedis</taxon>
        <taxon>Botryosphaeriales</taxon>
        <taxon>Botryosphaeriaceae</taxon>
        <taxon>Macrophomina</taxon>
    </lineage>
</organism>
<evidence type="ECO:0000313" key="2">
    <source>
        <dbReference type="EMBL" id="EKG12997.1"/>
    </source>
</evidence>
<reference evidence="2 3" key="1">
    <citation type="journal article" date="2012" name="BMC Genomics">
        <title>Tools to kill: Genome of one of the most destructive plant pathogenic fungi Macrophomina phaseolina.</title>
        <authorList>
            <person name="Islam M.S."/>
            <person name="Haque M.S."/>
            <person name="Islam M.M."/>
            <person name="Emdad E.M."/>
            <person name="Halim A."/>
            <person name="Hossen Q.M.M."/>
            <person name="Hossain M.Z."/>
            <person name="Ahmed B."/>
            <person name="Rahim S."/>
            <person name="Rahman M.S."/>
            <person name="Alam M.M."/>
            <person name="Hou S."/>
            <person name="Wan X."/>
            <person name="Saito J.A."/>
            <person name="Alam M."/>
        </authorList>
    </citation>
    <scope>NUCLEOTIDE SEQUENCE [LARGE SCALE GENOMIC DNA]</scope>
    <source>
        <strain evidence="2 3">MS6</strain>
    </source>
</reference>
<keyword evidence="1" id="KW-0472">Membrane</keyword>
<keyword evidence="1" id="KW-0812">Transmembrane</keyword>
<dbReference type="Proteomes" id="UP000007129">
    <property type="component" value="Unassembled WGS sequence"/>
</dbReference>
<accession>K2RJL5</accession>
<dbReference type="HOGENOM" id="CLU_653963_0_0_1"/>
<dbReference type="VEuPathDB" id="FungiDB:MPH_09816"/>
<keyword evidence="1" id="KW-1133">Transmembrane helix</keyword>
<feature type="transmembrane region" description="Helical" evidence="1">
    <location>
        <begin position="27"/>
        <end position="45"/>
    </location>
</feature>
<dbReference type="EMBL" id="AHHD01000419">
    <property type="protein sequence ID" value="EKG12997.1"/>
    <property type="molecule type" value="Genomic_DNA"/>
</dbReference>